<keyword evidence="3" id="KW-1185">Reference proteome</keyword>
<dbReference type="InterPro" id="IPR029016">
    <property type="entry name" value="GAF-like_dom_sf"/>
</dbReference>
<dbReference type="Proteomes" id="UP001501510">
    <property type="component" value="Unassembled WGS sequence"/>
</dbReference>
<gene>
    <name evidence="2" type="ORF">GCM10008906_08320</name>
</gene>
<name>A0ABN1JBL8_9CLOT</name>
<evidence type="ECO:0000313" key="2">
    <source>
        <dbReference type="EMBL" id="GAA0735128.1"/>
    </source>
</evidence>
<proteinExistence type="predicted"/>
<accession>A0ABN1JBL8</accession>
<evidence type="ECO:0000259" key="1">
    <source>
        <dbReference type="Pfam" id="PF01590"/>
    </source>
</evidence>
<reference evidence="2 3" key="1">
    <citation type="journal article" date="2019" name="Int. J. Syst. Evol. Microbiol.">
        <title>The Global Catalogue of Microorganisms (GCM) 10K type strain sequencing project: providing services to taxonomists for standard genome sequencing and annotation.</title>
        <authorList>
            <consortium name="The Broad Institute Genomics Platform"/>
            <consortium name="The Broad Institute Genome Sequencing Center for Infectious Disease"/>
            <person name="Wu L."/>
            <person name="Ma J."/>
        </authorList>
    </citation>
    <scope>NUCLEOTIDE SEQUENCE [LARGE SCALE GENOMIC DNA]</scope>
    <source>
        <strain evidence="2 3">JCM 1407</strain>
    </source>
</reference>
<sequence>MNILKIKELLNEINNILKVDSVGMHEIYDDRLHPLSTTKNPFCSVEEWKAKHEKFKVKVSQEASLKRTMNKEIVCIEDTSKDPESSKEFFEFGIKSLVVFPIIKNDTVIGLITCISISKPRIFEKEKIVQVENKIKEFIENKEQIKDNR</sequence>
<comment type="caution">
    <text evidence="2">The sequence shown here is derived from an EMBL/GenBank/DDBJ whole genome shotgun (WGS) entry which is preliminary data.</text>
</comment>
<dbReference type="InterPro" id="IPR003018">
    <property type="entry name" value="GAF"/>
</dbReference>
<evidence type="ECO:0000313" key="3">
    <source>
        <dbReference type="Proteomes" id="UP001501510"/>
    </source>
</evidence>
<dbReference type="SUPFAM" id="SSF55781">
    <property type="entry name" value="GAF domain-like"/>
    <property type="match status" value="1"/>
</dbReference>
<dbReference type="RefSeq" id="WP_343759184.1">
    <property type="nucleotide sequence ID" value="NZ_BAAACG010000006.1"/>
</dbReference>
<protein>
    <recommendedName>
        <fullName evidence="1">GAF domain-containing protein</fullName>
    </recommendedName>
</protein>
<dbReference type="Gene3D" id="3.30.450.40">
    <property type="match status" value="1"/>
</dbReference>
<dbReference type="Pfam" id="PF01590">
    <property type="entry name" value="GAF"/>
    <property type="match status" value="1"/>
</dbReference>
<organism evidence="2 3">
    <name type="scientific">Clostridium oceanicum</name>
    <dbReference type="NCBI Taxonomy" id="1543"/>
    <lineage>
        <taxon>Bacteria</taxon>
        <taxon>Bacillati</taxon>
        <taxon>Bacillota</taxon>
        <taxon>Clostridia</taxon>
        <taxon>Eubacteriales</taxon>
        <taxon>Clostridiaceae</taxon>
        <taxon>Clostridium</taxon>
    </lineage>
</organism>
<dbReference type="EMBL" id="BAAACG010000006">
    <property type="protein sequence ID" value="GAA0735128.1"/>
    <property type="molecule type" value="Genomic_DNA"/>
</dbReference>
<feature type="domain" description="GAF" evidence="1">
    <location>
        <begin position="8"/>
        <end position="120"/>
    </location>
</feature>